<reference evidence="2 3" key="1">
    <citation type="submission" date="2023-03" db="EMBL/GenBank/DDBJ databases">
        <title>Bacillus Genome Sequencing.</title>
        <authorList>
            <person name="Dunlap C."/>
        </authorList>
    </citation>
    <scope>NUCLEOTIDE SEQUENCE [LARGE SCALE GENOMIC DNA]</scope>
    <source>
        <strain evidence="2 3">NRS-1717</strain>
    </source>
</reference>
<feature type="signal peptide" evidence="1">
    <location>
        <begin position="1"/>
        <end position="19"/>
    </location>
</feature>
<dbReference type="Proteomes" id="UP001342826">
    <property type="component" value="Unassembled WGS sequence"/>
</dbReference>
<evidence type="ECO:0000256" key="1">
    <source>
        <dbReference type="SAM" id="SignalP"/>
    </source>
</evidence>
<dbReference type="PROSITE" id="PS51257">
    <property type="entry name" value="PROKAR_LIPOPROTEIN"/>
    <property type="match status" value="1"/>
</dbReference>
<dbReference type="RefSeq" id="WP_066233366.1">
    <property type="nucleotide sequence ID" value="NZ_JARTFQ010000005.1"/>
</dbReference>
<dbReference type="GeneID" id="301142452"/>
<evidence type="ECO:0008006" key="4">
    <source>
        <dbReference type="Google" id="ProtNLM"/>
    </source>
</evidence>
<feature type="chain" id="PRO_5045805246" description="Lipoprotein" evidence="1">
    <location>
        <begin position="20"/>
        <end position="200"/>
    </location>
</feature>
<gene>
    <name evidence="2" type="ORF">P9271_01210</name>
</gene>
<accession>A0ABU6NS49</accession>
<dbReference type="EMBL" id="JARTFS010000001">
    <property type="protein sequence ID" value="MED4399980.1"/>
    <property type="molecule type" value="Genomic_DNA"/>
</dbReference>
<name>A0ABU6NS49_9BACI</name>
<keyword evidence="3" id="KW-1185">Reference proteome</keyword>
<protein>
    <recommendedName>
        <fullName evidence="4">Lipoprotein</fullName>
    </recommendedName>
</protein>
<evidence type="ECO:0000313" key="3">
    <source>
        <dbReference type="Proteomes" id="UP001342826"/>
    </source>
</evidence>
<comment type="caution">
    <text evidence="2">The sequence shown here is derived from an EMBL/GenBank/DDBJ whole genome shotgun (WGS) entry which is preliminary data.</text>
</comment>
<organism evidence="2 3">
    <name type="scientific">Metabacillus fastidiosus</name>
    <dbReference type="NCBI Taxonomy" id="1458"/>
    <lineage>
        <taxon>Bacteria</taxon>
        <taxon>Bacillati</taxon>
        <taxon>Bacillota</taxon>
        <taxon>Bacilli</taxon>
        <taxon>Bacillales</taxon>
        <taxon>Bacillaceae</taxon>
        <taxon>Metabacillus</taxon>
    </lineage>
</organism>
<evidence type="ECO:0000313" key="2">
    <source>
        <dbReference type="EMBL" id="MED4399980.1"/>
    </source>
</evidence>
<proteinExistence type="predicted"/>
<sequence length="200" mass="22413">MRRVLFFAVLTLFVLSLFACDDDNSNSEINTVSRAELTEREEMILLSTADQSFVFDFNVEDKYKEVAVWVEKYESGNLVGEPNYVFSMEINKMGTIIFSIPHKSEDSGEVLSTISINSDGTTGKGWGPAIMPKDDFEFVSGSNPLGSISVKDKMILASICYSSSKEGISTLSTDFHADMDSHMDELKKYDVVYLLRSEFK</sequence>
<keyword evidence="1" id="KW-0732">Signal</keyword>